<feature type="region of interest" description="Disordered" evidence="1">
    <location>
        <begin position="1"/>
        <end position="71"/>
    </location>
</feature>
<name>A0A1V2L9Y4_CYBFA</name>
<sequence>MSMQRKMSQLRRKPPPVSTPDPPTIQLPTPNDSLRSSSSALSSQSHHNDTNELPNNNVIGLPNNYADDLDVNESTAEYKSETVKAFRNSNPNLQPLSPKEKETVSRSNRRSVDPSDPPKGPLVSSPTSSSTTSNVTSSRRSQIIAPSSTATASSTKISQSFWKYHILEIGNDLYLTTNPDERFLYCRHASGIHVQVLFPQIGSNQRDITGKSGFRLVFEDESTGSVFMSVTKSQDGREFSLSGTASMMERDGSIITVEDESKTSRLLVNASKTQIKELKNKYYDPTPSSVTPIRYHTTQENGGKSWNIGSIPQYKLGTSKLRNKRYIYTTDPTNNKKIYACFRPHESRTKKKVIKKLNSKMVNSSPFRNNAGVGDADDRVVFDQGEVKYFTPGDGVFQKDPPDDAPNSDKLGWLTIFDDAQVLREMGNWEQIVGFTLAVGFSRVLDEKYI</sequence>
<dbReference type="AlphaFoldDB" id="A0A1V2L9Y4"/>
<gene>
    <name evidence="2" type="ORF">BON22_1101</name>
</gene>
<feature type="region of interest" description="Disordered" evidence="1">
    <location>
        <begin position="86"/>
        <end position="150"/>
    </location>
</feature>
<keyword evidence="3" id="KW-1185">Reference proteome</keyword>
<evidence type="ECO:0000313" key="2">
    <source>
        <dbReference type="EMBL" id="ONH68712.1"/>
    </source>
</evidence>
<dbReference type="OMA" id="DYKLGWI"/>
<dbReference type="VEuPathDB" id="FungiDB:BON22_1101"/>
<protein>
    <submittedName>
        <fullName evidence="2">Uncharacterized protein</fullName>
    </submittedName>
</protein>
<reference evidence="3" key="1">
    <citation type="journal article" date="2017" name="Genome Announc.">
        <title>Genome sequences of Cyberlindnera fabianii 65, Pichia kudriavzevii 129, and Saccharomyces cerevisiae 131 isolated from fermented masau fruits in Zimbabwe.</title>
        <authorList>
            <person name="van Rijswijck I.M.H."/>
            <person name="Derks M.F.L."/>
            <person name="Abee T."/>
            <person name="de Ridder D."/>
            <person name="Smid E.J."/>
        </authorList>
    </citation>
    <scope>NUCLEOTIDE SEQUENCE [LARGE SCALE GENOMIC DNA]</scope>
    <source>
        <strain evidence="3">65</strain>
    </source>
</reference>
<evidence type="ECO:0000256" key="1">
    <source>
        <dbReference type="SAM" id="MobiDB-lite"/>
    </source>
</evidence>
<feature type="compositionally biased region" description="Low complexity" evidence="1">
    <location>
        <begin position="123"/>
        <end position="150"/>
    </location>
</feature>
<dbReference type="EMBL" id="MPUK01000002">
    <property type="protein sequence ID" value="ONH68712.1"/>
    <property type="molecule type" value="Genomic_DNA"/>
</dbReference>
<feature type="compositionally biased region" description="Low complexity" evidence="1">
    <location>
        <begin position="33"/>
        <end position="45"/>
    </location>
</feature>
<comment type="caution">
    <text evidence="2">The sequence shown here is derived from an EMBL/GenBank/DDBJ whole genome shotgun (WGS) entry which is preliminary data.</text>
</comment>
<dbReference type="Proteomes" id="UP000189513">
    <property type="component" value="Unassembled WGS sequence"/>
</dbReference>
<dbReference type="STRING" id="36022.A0A1V2L9Y4"/>
<proteinExistence type="predicted"/>
<feature type="compositionally biased region" description="Pro residues" evidence="1">
    <location>
        <begin position="15"/>
        <end position="25"/>
    </location>
</feature>
<accession>A0A1V2L9Y4</accession>
<evidence type="ECO:0000313" key="3">
    <source>
        <dbReference type="Proteomes" id="UP000189513"/>
    </source>
</evidence>
<organism evidence="2 3">
    <name type="scientific">Cyberlindnera fabianii</name>
    <name type="common">Yeast</name>
    <name type="synonym">Hansenula fabianii</name>
    <dbReference type="NCBI Taxonomy" id="36022"/>
    <lineage>
        <taxon>Eukaryota</taxon>
        <taxon>Fungi</taxon>
        <taxon>Dikarya</taxon>
        <taxon>Ascomycota</taxon>
        <taxon>Saccharomycotina</taxon>
        <taxon>Saccharomycetes</taxon>
        <taxon>Phaffomycetales</taxon>
        <taxon>Phaffomycetaceae</taxon>
        <taxon>Cyberlindnera</taxon>
    </lineage>
</organism>